<dbReference type="AlphaFoldDB" id="A0A1H2RDM2"/>
<evidence type="ECO:0000313" key="2">
    <source>
        <dbReference type="EMBL" id="SDW17507.1"/>
    </source>
</evidence>
<dbReference type="Proteomes" id="UP000198539">
    <property type="component" value="Unassembled WGS sequence"/>
</dbReference>
<name>A0A1H2RDM2_9RHOB</name>
<keyword evidence="3" id="KW-1185">Reference proteome</keyword>
<dbReference type="EMBL" id="FNOM01000001">
    <property type="protein sequence ID" value="SDW17507.1"/>
    <property type="molecule type" value="Genomic_DNA"/>
</dbReference>
<feature type="signal peptide" evidence="1">
    <location>
        <begin position="1"/>
        <end position="20"/>
    </location>
</feature>
<accession>A0A1H2RDM2</accession>
<reference evidence="2 3" key="1">
    <citation type="submission" date="2016-10" db="EMBL/GenBank/DDBJ databases">
        <authorList>
            <person name="de Groot N.N."/>
        </authorList>
    </citation>
    <scope>NUCLEOTIDE SEQUENCE [LARGE SCALE GENOMIC DNA]</scope>
    <source>
        <strain evidence="2 3">CGMCC 1.8894</strain>
    </source>
</reference>
<feature type="chain" id="PRO_5011719364" evidence="1">
    <location>
        <begin position="21"/>
        <end position="203"/>
    </location>
</feature>
<gene>
    <name evidence="2" type="ORF">SAMN04488238_101278</name>
</gene>
<organism evidence="2 3">
    <name type="scientific">Roseicitreum antarcticum</name>
    <dbReference type="NCBI Taxonomy" id="564137"/>
    <lineage>
        <taxon>Bacteria</taxon>
        <taxon>Pseudomonadati</taxon>
        <taxon>Pseudomonadota</taxon>
        <taxon>Alphaproteobacteria</taxon>
        <taxon>Rhodobacterales</taxon>
        <taxon>Paracoccaceae</taxon>
        <taxon>Roseicitreum</taxon>
    </lineage>
</organism>
<sequence length="203" mass="21414">MSRVWALVLALWLVPSTLLADGFPALYSVTGVPSDDVLNVRAFPDADASLLGYLEPGATGVEVVGLSETGRWGQVNMVERAGWVSMHYMKRDAGPDWFSGAAPLSCLGTEPFWSFDAALPGAGVTFSTPDGQFALQTRPDALPGTAFARTLALPLRGGAEGIAVVRAQSCFDNMSDRAYGLSVLLYFTDTAAGYSGCCRLHGG</sequence>
<evidence type="ECO:0000256" key="1">
    <source>
        <dbReference type="SAM" id="SignalP"/>
    </source>
</evidence>
<dbReference type="OrthoDB" id="5489750at2"/>
<dbReference type="STRING" id="564137.SAMN04488238_101278"/>
<dbReference type="RefSeq" id="WP_092884635.1">
    <property type="nucleotide sequence ID" value="NZ_CP061498.1"/>
</dbReference>
<proteinExistence type="predicted"/>
<keyword evidence="1" id="KW-0732">Signal</keyword>
<evidence type="ECO:0000313" key="3">
    <source>
        <dbReference type="Proteomes" id="UP000198539"/>
    </source>
</evidence>
<dbReference type="Gene3D" id="2.30.30.40">
    <property type="entry name" value="SH3 Domains"/>
    <property type="match status" value="1"/>
</dbReference>
<protein>
    <submittedName>
        <fullName evidence="2">Uncharacterized protein</fullName>
    </submittedName>
</protein>